<evidence type="ECO:0000256" key="1">
    <source>
        <dbReference type="SAM" id="Phobius"/>
    </source>
</evidence>
<dbReference type="Proteomes" id="UP001473302">
    <property type="component" value="Unassembled WGS sequence"/>
</dbReference>
<dbReference type="Pfam" id="PF10104">
    <property type="entry name" value="Brr6_like_C_C"/>
    <property type="match status" value="1"/>
</dbReference>
<accession>A0ABP9Z776</accession>
<name>A0ABP9Z776_9FUNG</name>
<reference evidence="3 4" key="1">
    <citation type="submission" date="2024-04" db="EMBL/GenBank/DDBJ databases">
        <title>genome sequences of Mucor flavus KT1a and Helicostylum pulchrum KT1b strains isolated from the surface of a dry-aged beef.</title>
        <authorList>
            <person name="Toyotome T."/>
            <person name="Hosono M."/>
            <person name="Torimaru M."/>
            <person name="Fukuda K."/>
            <person name="Mikami N."/>
        </authorList>
    </citation>
    <scope>NUCLEOTIDE SEQUENCE [LARGE SCALE GENOMIC DNA]</scope>
    <source>
        <strain evidence="3 4">KT1a</strain>
    </source>
</reference>
<evidence type="ECO:0000259" key="2">
    <source>
        <dbReference type="Pfam" id="PF10104"/>
    </source>
</evidence>
<keyword evidence="1" id="KW-1133">Transmembrane helix</keyword>
<evidence type="ECO:0000313" key="3">
    <source>
        <dbReference type="EMBL" id="GAA5814978.1"/>
    </source>
</evidence>
<keyword evidence="4" id="KW-1185">Reference proteome</keyword>
<dbReference type="EMBL" id="BAABUK010000023">
    <property type="protein sequence ID" value="GAA5814978.1"/>
    <property type="molecule type" value="Genomic_DNA"/>
</dbReference>
<sequence>MSSSPDAPIILSTYIKLVLHATGTLIILFVFYQLIRSCTQEIQDRYDLELRGKSKIATQVFGELMNGFVEPLTLKAMVIICLLVFGFFIISSFVVL</sequence>
<dbReference type="PANTHER" id="PTHR28136">
    <property type="entry name" value="NUCLEUS EXPORT PROTEIN BRR6"/>
    <property type="match status" value="1"/>
</dbReference>
<proteinExistence type="predicted"/>
<feature type="transmembrane region" description="Helical" evidence="1">
    <location>
        <begin position="14"/>
        <end position="35"/>
    </location>
</feature>
<feature type="transmembrane region" description="Helical" evidence="1">
    <location>
        <begin position="72"/>
        <end position="95"/>
    </location>
</feature>
<dbReference type="InterPro" id="IPR040202">
    <property type="entry name" value="Brl1/Brr6"/>
</dbReference>
<keyword evidence="1" id="KW-0812">Transmembrane</keyword>
<evidence type="ECO:0000313" key="4">
    <source>
        <dbReference type="Proteomes" id="UP001473302"/>
    </source>
</evidence>
<dbReference type="InterPro" id="IPR018767">
    <property type="entry name" value="Brl1/Brr6_dom"/>
</dbReference>
<organism evidence="3 4">
    <name type="scientific">Mucor flavus</name>
    <dbReference type="NCBI Taxonomy" id="439312"/>
    <lineage>
        <taxon>Eukaryota</taxon>
        <taxon>Fungi</taxon>
        <taxon>Fungi incertae sedis</taxon>
        <taxon>Mucoromycota</taxon>
        <taxon>Mucoromycotina</taxon>
        <taxon>Mucoromycetes</taxon>
        <taxon>Mucorales</taxon>
        <taxon>Mucorineae</taxon>
        <taxon>Mucoraceae</taxon>
        <taxon>Mucor</taxon>
    </lineage>
</organism>
<keyword evidence="1" id="KW-0472">Membrane</keyword>
<feature type="domain" description="Brl1/Brr6" evidence="2">
    <location>
        <begin position="51"/>
        <end position="94"/>
    </location>
</feature>
<comment type="caution">
    <text evidence="3">The sequence shown here is derived from an EMBL/GenBank/DDBJ whole genome shotgun (WGS) entry which is preliminary data.</text>
</comment>
<dbReference type="PANTHER" id="PTHR28136:SF1">
    <property type="entry name" value="NUCLEUS EXPORT PROTEIN BRL1"/>
    <property type="match status" value="1"/>
</dbReference>
<gene>
    <name evidence="3" type="ORF">MFLAVUS_008482</name>
</gene>
<protein>
    <recommendedName>
        <fullName evidence="2">Brl1/Brr6 domain-containing protein</fullName>
    </recommendedName>
</protein>